<dbReference type="RefSeq" id="WP_154526803.1">
    <property type="nucleotide sequence ID" value="NZ_VULZ01000014.1"/>
</dbReference>
<dbReference type="Proteomes" id="UP000481852">
    <property type="component" value="Unassembled WGS sequence"/>
</dbReference>
<dbReference type="PANTHER" id="PTHR30487">
    <property type="entry name" value="TYPE 4 PREPILIN-LIKE PROTEINS LEADER PEPTIDE-PROCESSING ENZYME"/>
    <property type="match status" value="1"/>
</dbReference>
<sequence>MLPSDLMFLLSFTMACTLHDLRTGKIPNSFILCGLLCGSATLLLSSNGTALSTFSRIHLPVFHPAQPDPASCILGLLLPYLLFGLPALLGMIGGGDVKLLSVAGLFLGAGAVWSVIRTSVLIGALYALFVLVRHRNGYRRFLFLRTYLCELMSVLRSRQTFPASLPAVSHSSPSCSNVHLSGAAHASSTPSHPCLSRYRGAGTADAEFCFSVPIFLALLFLTLRAQFP</sequence>
<dbReference type="Pfam" id="PF01478">
    <property type="entry name" value="Peptidase_A24"/>
    <property type="match status" value="1"/>
</dbReference>
<dbReference type="AlphaFoldDB" id="A0A6L5X8D7"/>
<feature type="transmembrane region" description="Helical" evidence="2">
    <location>
        <begin position="72"/>
        <end position="93"/>
    </location>
</feature>
<evidence type="ECO:0000259" key="3">
    <source>
        <dbReference type="Pfam" id="PF01478"/>
    </source>
</evidence>
<dbReference type="InterPro" id="IPR050882">
    <property type="entry name" value="Prepilin_peptidase/N-MTase"/>
</dbReference>
<feature type="domain" description="Prepilin type IV endopeptidase peptidase" evidence="3">
    <location>
        <begin position="7"/>
        <end position="128"/>
    </location>
</feature>
<comment type="caution">
    <text evidence="4">The sequence shown here is derived from an EMBL/GenBank/DDBJ whole genome shotgun (WGS) entry which is preliminary data.</text>
</comment>
<keyword evidence="2" id="KW-0812">Transmembrane</keyword>
<feature type="transmembrane region" description="Helical" evidence="2">
    <location>
        <begin position="29"/>
        <end position="51"/>
    </location>
</feature>
<dbReference type="EMBL" id="VULZ01000014">
    <property type="protein sequence ID" value="MSS15695.1"/>
    <property type="molecule type" value="Genomic_DNA"/>
</dbReference>
<organism evidence="4 5">
    <name type="scientific">Porcincola intestinalis</name>
    <dbReference type="NCBI Taxonomy" id="2606632"/>
    <lineage>
        <taxon>Bacteria</taxon>
        <taxon>Bacillati</taxon>
        <taxon>Bacillota</taxon>
        <taxon>Clostridia</taxon>
        <taxon>Lachnospirales</taxon>
        <taxon>Lachnospiraceae</taxon>
        <taxon>Porcincola</taxon>
    </lineage>
</organism>
<keyword evidence="5" id="KW-1185">Reference proteome</keyword>
<dbReference type="Gene3D" id="1.20.120.1220">
    <property type="match status" value="1"/>
</dbReference>
<keyword evidence="2" id="KW-0472">Membrane</keyword>
<name>A0A6L5X8D7_9FIRM</name>
<evidence type="ECO:0000256" key="2">
    <source>
        <dbReference type="SAM" id="Phobius"/>
    </source>
</evidence>
<gene>
    <name evidence="4" type="ORF">FYJ35_11755</name>
</gene>
<keyword evidence="2" id="KW-1133">Transmembrane helix</keyword>
<evidence type="ECO:0000256" key="1">
    <source>
        <dbReference type="ARBA" id="ARBA00005801"/>
    </source>
</evidence>
<dbReference type="GO" id="GO:0005886">
    <property type="term" value="C:plasma membrane"/>
    <property type="evidence" value="ECO:0007669"/>
    <property type="project" value="TreeGrafter"/>
</dbReference>
<protein>
    <submittedName>
        <fullName evidence="4">Prepilin peptidase</fullName>
    </submittedName>
</protein>
<comment type="similarity">
    <text evidence="1">Belongs to the peptidase A24 family.</text>
</comment>
<dbReference type="PANTHER" id="PTHR30487:SF0">
    <property type="entry name" value="PREPILIN LEADER PEPTIDASE_N-METHYLTRANSFERASE-RELATED"/>
    <property type="match status" value="1"/>
</dbReference>
<dbReference type="InterPro" id="IPR000045">
    <property type="entry name" value="Prepilin_IV_endopep_pep"/>
</dbReference>
<dbReference type="GO" id="GO:0004190">
    <property type="term" value="F:aspartic-type endopeptidase activity"/>
    <property type="evidence" value="ECO:0007669"/>
    <property type="project" value="InterPro"/>
</dbReference>
<proteinExistence type="inferred from homology"/>
<accession>A0A6L5X8D7</accession>
<dbReference type="GO" id="GO:0006465">
    <property type="term" value="P:signal peptide processing"/>
    <property type="evidence" value="ECO:0007669"/>
    <property type="project" value="TreeGrafter"/>
</dbReference>
<evidence type="ECO:0000313" key="5">
    <source>
        <dbReference type="Proteomes" id="UP000481852"/>
    </source>
</evidence>
<reference evidence="4 5" key="1">
    <citation type="submission" date="2019-08" db="EMBL/GenBank/DDBJ databases">
        <title>In-depth cultivation of the pig gut microbiome towards novel bacterial diversity and tailored functional studies.</title>
        <authorList>
            <person name="Wylensek D."/>
            <person name="Hitch T.C.A."/>
            <person name="Clavel T."/>
        </authorList>
    </citation>
    <scope>NUCLEOTIDE SEQUENCE [LARGE SCALE GENOMIC DNA]</scope>
    <source>
        <strain evidence="4 5">Oil+RF-744-WCA-WT-11</strain>
    </source>
</reference>
<evidence type="ECO:0000313" key="4">
    <source>
        <dbReference type="EMBL" id="MSS15695.1"/>
    </source>
</evidence>
<feature type="transmembrane region" description="Helical" evidence="2">
    <location>
        <begin position="99"/>
        <end position="132"/>
    </location>
</feature>
<feature type="transmembrane region" description="Helical" evidence="2">
    <location>
        <begin position="208"/>
        <end position="227"/>
    </location>
</feature>